<dbReference type="Proteomes" id="UP000191408">
    <property type="component" value="Unassembled WGS sequence"/>
</dbReference>
<evidence type="ECO:0008006" key="3">
    <source>
        <dbReference type="Google" id="ProtNLM"/>
    </source>
</evidence>
<keyword evidence="2" id="KW-1185">Reference proteome</keyword>
<reference evidence="2" key="1">
    <citation type="journal article" date="2017" name="Nat. Microbiol.">
        <title>Global analysis of biosynthetic gene clusters reveals vast potential of secondary metabolite production in Penicillium species.</title>
        <authorList>
            <person name="Nielsen J.C."/>
            <person name="Grijseels S."/>
            <person name="Prigent S."/>
            <person name="Ji B."/>
            <person name="Dainat J."/>
            <person name="Nielsen K.F."/>
            <person name="Frisvad J.C."/>
            <person name="Workman M."/>
            <person name="Nielsen J."/>
        </authorList>
    </citation>
    <scope>NUCLEOTIDE SEQUENCE [LARGE SCALE GENOMIC DNA]</scope>
    <source>
        <strain evidence="2">IBT 4502</strain>
    </source>
</reference>
<dbReference type="STRING" id="60169.A0A1V6NWM6"/>
<dbReference type="AlphaFoldDB" id="A0A1V6NWM6"/>
<name>A0A1V6NWM6_PENPO</name>
<gene>
    <name evidence="1" type="ORF">PENPOL_c002G03309</name>
</gene>
<accession>A0A1V6NWM6</accession>
<dbReference type="PANTHER" id="PTHR11439">
    <property type="entry name" value="GAG-POL-RELATED RETROTRANSPOSON"/>
    <property type="match status" value="1"/>
</dbReference>
<sequence>MEIKEFQTKIGTLIWLMVSTRPDILFVVIKLAKHAKNPDSMHFQALKRVFGYLAGTKHLAFAFRSSNDDNQHLTGYCDADWAGPHSEKGLSTSGFVFMMAGGPISWTSKKQSCVALSTTESEYIAEALATQEAIWLRQLLTEIGIDGSLKKPINIYYGTTDATTDGYSPRTRSGPSY</sequence>
<comment type="caution">
    <text evidence="1">The sequence shown here is derived from an EMBL/GenBank/DDBJ whole genome shotgun (WGS) entry which is preliminary data.</text>
</comment>
<organism evidence="1 2">
    <name type="scientific">Penicillium polonicum</name>
    <dbReference type="NCBI Taxonomy" id="60169"/>
    <lineage>
        <taxon>Eukaryota</taxon>
        <taxon>Fungi</taxon>
        <taxon>Dikarya</taxon>
        <taxon>Ascomycota</taxon>
        <taxon>Pezizomycotina</taxon>
        <taxon>Eurotiomycetes</taxon>
        <taxon>Eurotiomycetidae</taxon>
        <taxon>Eurotiales</taxon>
        <taxon>Aspergillaceae</taxon>
        <taxon>Penicillium</taxon>
    </lineage>
</organism>
<protein>
    <recommendedName>
        <fullName evidence="3">Reverse transcriptase Ty1/copia-type domain-containing protein</fullName>
    </recommendedName>
</protein>
<dbReference type="EMBL" id="MDYM01000002">
    <property type="protein sequence ID" value="OQD68932.1"/>
    <property type="molecule type" value="Genomic_DNA"/>
</dbReference>
<dbReference type="CDD" id="cd09272">
    <property type="entry name" value="RNase_HI_RT_Ty1"/>
    <property type="match status" value="1"/>
</dbReference>
<evidence type="ECO:0000313" key="1">
    <source>
        <dbReference type="EMBL" id="OQD68932.1"/>
    </source>
</evidence>
<dbReference type="OrthoDB" id="3799035at2759"/>
<proteinExistence type="predicted"/>
<dbReference type="PANTHER" id="PTHR11439:SF483">
    <property type="entry name" value="PEPTIDE SYNTHASE GLIP-LIKE, PUTATIVE (AFU_ORTHOLOGUE AFUA_3G12920)-RELATED"/>
    <property type="match status" value="1"/>
</dbReference>
<evidence type="ECO:0000313" key="2">
    <source>
        <dbReference type="Proteomes" id="UP000191408"/>
    </source>
</evidence>